<dbReference type="Pfam" id="PF00156">
    <property type="entry name" value="Pribosyltran"/>
    <property type="match status" value="1"/>
</dbReference>
<dbReference type="RefSeq" id="WP_104521771.1">
    <property type="nucleotide sequence ID" value="NZ_NHRY01000252.1"/>
</dbReference>
<dbReference type="Proteomes" id="UP000239724">
    <property type="component" value="Unassembled WGS sequence"/>
</dbReference>
<dbReference type="Gene3D" id="3.30.1310.20">
    <property type="entry name" value="PRTase-like"/>
    <property type="match status" value="1"/>
</dbReference>
<keyword evidence="3" id="KW-1185">Reference proteome</keyword>
<dbReference type="GO" id="GO:0016757">
    <property type="term" value="F:glycosyltransferase activity"/>
    <property type="evidence" value="ECO:0007669"/>
    <property type="project" value="UniProtKB-KW"/>
</dbReference>
<evidence type="ECO:0000313" key="2">
    <source>
        <dbReference type="EMBL" id="PPQ27898.1"/>
    </source>
</evidence>
<sequence length="222" mass="24026">MFSDRNDAGRQLAERLLALKLQNPVVLALPRGGVPVGFEIARALHAPLDLVLVRKIGAPFQKELAVAAIADGPEPELVVNDDIVASLDIPDAYFEAEKQAAVQELNRRRATYLADRPAAGIAGRTAIVVDDGVATGATMAAALRSTRRRRPAAIVLAVPVASSDVLHRLRQEVDRIVCLRMPPDFMAVGAYYNDFRQLRDSEVITLLDRAHAFAMKSSEGAP</sequence>
<protein>
    <submittedName>
        <fullName evidence="2">Phosphoribosyltransferase</fullName>
    </submittedName>
</protein>
<keyword evidence="2" id="KW-0808">Transferase</keyword>
<dbReference type="SUPFAM" id="SSF53271">
    <property type="entry name" value="PRTase-like"/>
    <property type="match status" value="1"/>
</dbReference>
<dbReference type="Gene3D" id="3.40.50.2020">
    <property type="match status" value="1"/>
</dbReference>
<evidence type="ECO:0000313" key="3">
    <source>
        <dbReference type="Proteomes" id="UP000239724"/>
    </source>
</evidence>
<name>A0A2S6MZX9_RHOGL</name>
<feature type="domain" description="Phosphoribosyltransferase" evidence="1">
    <location>
        <begin position="77"/>
        <end position="164"/>
    </location>
</feature>
<accession>A0A2S6MZX9</accession>
<dbReference type="AlphaFoldDB" id="A0A2S6MZX9"/>
<evidence type="ECO:0000259" key="1">
    <source>
        <dbReference type="Pfam" id="PF00156"/>
    </source>
</evidence>
<dbReference type="CDD" id="cd06223">
    <property type="entry name" value="PRTases_typeI"/>
    <property type="match status" value="1"/>
</dbReference>
<reference evidence="2 3" key="1">
    <citation type="journal article" date="2018" name="Arch. Microbiol.">
        <title>New insights into the metabolic potential of the phototrophic purple bacterium Rhodopila globiformis DSM 161(T) from its draft genome sequence and evidence for a vanadium-dependent nitrogenase.</title>
        <authorList>
            <person name="Imhoff J.F."/>
            <person name="Rahn T."/>
            <person name="Kunzel S."/>
            <person name="Neulinger S.C."/>
        </authorList>
    </citation>
    <scope>NUCLEOTIDE SEQUENCE [LARGE SCALE GENOMIC DNA]</scope>
    <source>
        <strain evidence="2 3">DSM 161</strain>
    </source>
</reference>
<gene>
    <name evidence="2" type="ORF">CCS01_26175</name>
</gene>
<dbReference type="OrthoDB" id="9810066at2"/>
<dbReference type="InterPro" id="IPR029057">
    <property type="entry name" value="PRTase-like"/>
</dbReference>
<proteinExistence type="predicted"/>
<dbReference type="InterPro" id="IPR000836">
    <property type="entry name" value="PRTase_dom"/>
</dbReference>
<comment type="caution">
    <text evidence="2">The sequence shown here is derived from an EMBL/GenBank/DDBJ whole genome shotgun (WGS) entry which is preliminary data.</text>
</comment>
<dbReference type="EMBL" id="NHRY01000252">
    <property type="protein sequence ID" value="PPQ27898.1"/>
    <property type="molecule type" value="Genomic_DNA"/>
</dbReference>
<organism evidence="2 3">
    <name type="scientific">Rhodopila globiformis</name>
    <name type="common">Rhodopseudomonas globiformis</name>
    <dbReference type="NCBI Taxonomy" id="1071"/>
    <lineage>
        <taxon>Bacteria</taxon>
        <taxon>Pseudomonadati</taxon>
        <taxon>Pseudomonadota</taxon>
        <taxon>Alphaproteobacteria</taxon>
        <taxon>Acetobacterales</taxon>
        <taxon>Acetobacteraceae</taxon>
        <taxon>Rhodopila</taxon>
    </lineage>
</organism>
<keyword evidence="2" id="KW-0328">Glycosyltransferase</keyword>